<dbReference type="Gene3D" id="3.30.360.10">
    <property type="entry name" value="Dihydrodipicolinate Reductase, domain 2"/>
    <property type="match status" value="1"/>
</dbReference>
<sequence>MNVSELRSINLFSSTLTLFTRPANRKTTIMSPFTVPIRVGLIGLSAGGGWAPVSHLPYLKSSSKYTITAVCNSSIESSRKAIEQYDLEQSAAAYDSVESMCDSDTVDLVVCVVVVFSHYKLVKPAIERGKNVYVEWPLCGTTEEAKELAQLAKQKGVRTIIGFQSRVGHIHSTLQGILDSGRIGRVLASHIVGSSITPETGNRLDKRYLYFKERHAEGTKGQVTLTIYVGHTMDFVASLLGQPRTVSAQLQTTWPLVTILDGDEIIESHVPKSADDYASLHGVTSTGVKYTYVLRGGEAFQEGDGLVWDIIGEKGQIRVTGGTIMFNIGADNYKIQVKDYANGNIETIPLHEKLPLPLLAQNVGMVYEKFADGEIVPTFEDAVRRHEFLDAMFASDENGGSVQALKN</sequence>
<dbReference type="PANTHER" id="PTHR43708:SF1">
    <property type="entry name" value="GALACTOSE_LACTOSE METABOLISM REGULATORY PROTEIN GAL80"/>
    <property type="match status" value="1"/>
</dbReference>
<organism evidence="3">
    <name type="scientific">Aspergillus arachidicola</name>
    <dbReference type="NCBI Taxonomy" id="656916"/>
    <lineage>
        <taxon>Eukaryota</taxon>
        <taxon>Fungi</taxon>
        <taxon>Dikarya</taxon>
        <taxon>Ascomycota</taxon>
        <taxon>Pezizomycotina</taxon>
        <taxon>Eurotiomycetes</taxon>
        <taxon>Eurotiomycetidae</taxon>
        <taxon>Eurotiales</taxon>
        <taxon>Aspergillaceae</taxon>
        <taxon>Aspergillus</taxon>
        <taxon>Aspergillus subgen. Circumdati</taxon>
    </lineage>
</organism>
<dbReference type="GO" id="GO:0000166">
    <property type="term" value="F:nucleotide binding"/>
    <property type="evidence" value="ECO:0007669"/>
    <property type="project" value="InterPro"/>
</dbReference>
<dbReference type="InterPro" id="IPR036291">
    <property type="entry name" value="NAD(P)-bd_dom_sf"/>
</dbReference>
<dbReference type="OrthoDB" id="64915at2759"/>
<evidence type="ECO:0000313" key="3">
    <source>
        <dbReference type="EMBL" id="KAE8340229.1"/>
    </source>
</evidence>
<protein>
    <submittedName>
        <fullName evidence="3">Uncharacterized protein</fullName>
    </submittedName>
</protein>
<feature type="domain" description="Gal80p-like C-terminal" evidence="2">
    <location>
        <begin position="176"/>
        <end position="321"/>
    </location>
</feature>
<dbReference type="SUPFAM" id="SSF51735">
    <property type="entry name" value="NAD(P)-binding Rossmann-fold domains"/>
    <property type="match status" value="1"/>
</dbReference>
<reference evidence="3" key="1">
    <citation type="submission" date="2019-04" db="EMBL/GenBank/DDBJ databases">
        <title>Friends and foes A comparative genomics study of 23 Aspergillus species from section Flavi.</title>
        <authorList>
            <consortium name="DOE Joint Genome Institute"/>
            <person name="Kjaerbolling I."/>
            <person name="Vesth T."/>
            <person name="Frisvad J.C."/>
            <person name="Nybo J.L."/>
            <person name="Theobald S."/>
            <person name="Kildgaard S."/>
            <person name="Isbrandt T."/>
            <person name="Kuo A."/>
            <person name="Sato A."/>
            <person name="Lyhne E.K."/>
            <person name="Kogle M.E."/>
            <person name="Wiebenga A."/>
            <person name="Kun R.S."/>
            <person name="Lubbers R.J."/>
            <person name="Makela M.R."/>
            <person name="Barry K."/>
            <person name="Chovatia M."/>
            <person name="Clum A."/>
            <person name="Daum C."/>
            <person name="Haridas S."/>
            <person name="He G."/>
            <person name="LaButti K."/>
            <person name="Lipzen A."/>
            <person name="Mondo S."/>
            <person name="Riley R."/>
            <person name="Salamov A."/>
            <person name="Simmons B.A."/>
            <person name="Magnuson J.K."/>
            <person name="Henrissat B."/>
            <person name="Mortensen U.H."/>
            <person name="Larsen T.O."/>
            <person name="Devries R.P."/>
            <person name="Grigoriev I.V."/>
            <person name="Machida M."/>
            <person name="Baker S.E."/>
            <person name="Andersen M.R."/>
        </authorList>
    </citation>
    <scope>NUCLEOTIDE SEQUENCE</scope>
    <source>
        <strain evidence="3">CBS 117612</strain>
    </source>
</reference>
<dbReference type="Proteomes" id="UP000325558">
    <property type="component" value="Unassembled WGS sequence"/>
</dbReference>
<evidence type="ECO:0000259" key="2">
    <source>
        <dbReference type="Pfam" id="PF22685"/>
    </source>
</evidence>
<dbReference type="SUPFAM" id="SSF55347">
    <property type="entry name" value="Glyceraldehyde-3-phosphate dehydrogenase-like, C-terminal domain"/>
    <property type="match status" value="1"/>
</dbReference>
<dbReference type="EMBL" id="ML737150">
    <property type="protein sequence ID" value="KAE8340229.1"/>
    <property type="molecule type" value="Genomic_DNA"/>
</dbReference>
<dbReference type="Pfam" id="PF22685">
    <property type="entry name" value="Gal80p_C-like"/>
    <property type="match status" value="1"/>
</dbReference>
<dbReference type="Pfam" id="PF01408">
    <property type="entry name" value="GFO_IDH_MocA"/>
    <property type="match status" value="1"/>
</dbReference>
<dbReference type="PANTHER" id="PTHR43708">
    <property type="entry name" value="CONSERVED EXPRESSED OXIDOREDUCTASE (EUROFUNG)"/>
    <property type="match status" value="1"/>
</dbReference>
<proteinExistence type="predicted"/>
<accession>A0A5N6Y728</accession>
<name>A0A5N6Y728_9EURO</name>
<dbReference type="InterPro" id="IPR000683">
    <property type="entry name" value="Gfo/Idh/MocA-like_OxRdtase_N"/>
</dbReference>
<feature type="domain" description="Gfo/Idh/MocA-like oxidoreductase N-terminal" evidence="1">
    <location>
        <begin position="37"/>
        <end position="163"/>
    </location>
</feature>
<dbReference type="Gene3D" id="3.40.50.720">
    <property type="entry name" value="NAD(P)-binding Rossmann-like Domain"/>
    <property type="match status" value="1"/>
</dbReference>
<dbReference type="InterPro" id="IPR055080">
    <property type="entry name" value="Gal80p-like_C"/>
</dbReference>
<gene>
    <name evidence="3" type="ORF">BDV24DRAFT_134438</name>
</gene>
<evidence type="ECO:0000259" key="1">
    <source>
        <dbReference type="Pfam" id="PF01408"/>
    </source>
</evidence>
<dbReference type="InterPro" id="IPR051317">
    <property type="entry name" value="Gfo/Idh/MocA_oxidoreduct"/>
</dbReference>
<dbReference type="AlphaFoldDB" id="A0A5N6Y728"/>
<feature type="non-terminal residue" evidence="3">
    <location>
        <position position="407"/>
    </location>
</feature>